<evidence type="ECO:0000313" key="2">
    <source>
        <dbReference type="EMBL" id="AZE29642.1"/>
    </source>
</evidence>
<dbReference type="AlphaFoldDB" id="A0AAD1E628"/>
<feature type="domain" description="PoNi C-terminal" evidence="1">
    <location>
        <begin position="142"/>
        <end position="246"/>
    </location>
</feature>
<dbReference type="Gene3D" id="1.10.3920.10">
    <property type="entry name" value="PA2201 C-terminal domain-like"/>
    <property type="match status" value="1"/>
</dbReference>
<protein>
    <recommendedName>
        <fullName evidence="1">PoNi C-terminal domain-containing protein</fullName>
    </recommendedName>
</protein>
<evidence type="ECO:0000259" key="1">
    <source>
        <dbReference type="Pfam" id="PF08929"/>
    </source>
</evidence>
<sequence length="313" mass="36526">MTKRQKFLSDSQYGIFLKESDEVIRFFESNRFKSETDEEEKSLRARHFQLLTLDRLFITYTAGQPIEALLPILEKVIEGYETWQRALALHEGVINISPLAIDDWSYQYEECVQVISLCILLHRKDLLKRFVALIDQAGYAGDDTLYEDLLGKVLPERHDVDQWYHDSYTLLVRAIYASSQNEASELLKNYCKDWYSEFEQAPWHDSHLQGDEGNYVGYWAFEAAAVAFLYDIDDSQIDSMVYPKDLTEYARNYKSLNSPQVNRIESGKPCSKSGYWFTPAQSNSRRYFNQGEIMPSFSGSNWGDTLWYWSGEK</sequence>
<dbReference type="Proteomes" id="UP000280455">
    <property type="component" value="Chromosome"/>
</dbReference>
<name>A0AAD1E628_9PSED</name>
<dbReference type="RefSeq" id="WP_080710537.1">
    <property type="nucleotide sequence ID" value="NZ_CP027749.1"/>
</dbReference>
<accession>A0AAD1E628</accession>
<organism evidence="2 3">
    <name type="scientific">Pseudomonas chlororaphis subsp. aureofaciens</name>
    <dbReference type="NCBI Taxonomy" id="587851"/>
    <lineage>
        <taxon>Bacteria</taxon>
        <taxon>Pseudomonadati</taxon>
        <taxon>Pseudomonadota</taxon>
        <taxon>Gammaproteobacteria</taxon>
        <taxon>Pseudomonadales</taxon>
        <taxon>Pseudomonadaceae</taxon>
        <taxon>Pseudomonas</taxon>
    </lineage>
</organism>
<dbReference type="EMBL" id="CP027750">
    <property type="protein sequence ID" value="AZE29642.1"/>
    <property type="molecule type" value="Genomic_DNA"/>
</dbReference>
<dbReference type="Pfam" id="PF08929">
    <property type="entry name" value="PoNi_C"/>
    <property type="match status" value="1"/>
</dbReference>
<gene>
    <name evidence="2" type="ORF">C4K07_2857</name>
</gene>
<reference evidence="2 3" key="1">
    <citation type="submission" date="2018-03" db="EMBL/GenBank/DDBJ databases">
        <title>Diversity of phytobeneficial traits revealed by whole-genome analysis of worldwide-isolated phenazine-producing Pseudomonas spp.</title>
        <authorList>
            <person name="Biessy A."/>
            <person name="Novinscak A."/>
            <person name="Blom J."/>
            <person name="Leger G."/>
            <person name="Thomashow L.S."/>
            <person name="Cazorla F.M."/>
            <person name="Josic D."/>
            <person name="Filion M."/>
        </authorList>
    </citation>
    <scope>NUCLEOTIDE SEQUENCE [LARGE SCALE GENOMIC DNA]</scope>
    <source>
        <strain evidence="2 3">ChPhzS24</strain>
    </source>
</reference>
<proteinExistence type="predicted"/>
<evidence type="ECO:0000313" key="3">
    <source>
        <dbReference type="Proteomes" id="UP000280455"/>
    </source>
</evidence>
<dbReference type="InterPro" id="IPR028983">
    <property type="entry name" value="PA2201-like_C"/>
</dbReference>
<dbReference type="InterPro" id="IPR015025">
    <property type="entry name" value="PoNi_C"/>
</dbReference>
<dbReference type="SUPFAM" id="SSF140731">
    <property type="entry name" value="PA2201 C-terminal domain-like"/>
    <property type="match status" value="1"/>
</dbReference>